<dbReference type="Pfam" id="PF00270">
    <property type="entry name" value="DEAD"/>
    <property type="match status" value="1"/>
</dbReference>
<name>A0A918XIS2_9GAMM</name>
<keyword evidence="8 12" id="KW-0067">ATP-binding</keyword>
<dbReference type="GO" id="GO:0006270">
    <property type="term" value="P:DNA replication initiation"/>
    <property type="evidence" value="ECO:0007669"/>
    <property type="project" value="TreeGrafter"/>
</dbReference>
<dbReference type="GO" id="GO:0005524">
    <property type="term" value="F:ATP binding"/>
    <property type="evidence" value="ECO:0007669"/>
    <property type="project" value="UniProtKB-UniRule"/>
</dbReference>
<dbReference type="Pfam" id="PF17764">
    <property type="entry name" value="PriA_3primeBD"/>
    <property type="match status" value="1"/>
</dbReference>
<proteinExistence type="inferred from homology"/>
<dbReference type="NCBIfam" id="NF004067">
    <property type="entry name" value="PRK05580.1-4"/>
    <property type="match status" value="1"/>
</dbReference>
<dbReference type="GO" id="GO:0043138">
    <property type="term" value="F:3'-5' DNA helicase activity"/>
    <property type="evidence" value="ECO:0007669"/>
    <property type="project" value="UniProtKB-EC"/>
</dbReference>
<dbReference type="InterPro" id="IPR001650">
    <property type="entry name" value="Helicase_C-like"/>
</dbReference>
<dbReference type="InterPro" id="IPR040498">
    <property type="entry name" value="PriA_CRR"/>
</dbReference>
<comment type="function">
    <text evidence="12">Initiates the restart of stalled replication forks, which reloads the replicative helicase on sites other than the origin of replication. Recognizes and binds to abandoned replication forks and remodels them to uncover a helicase loading site. Promotes assembly of the primosome at these replication forks.</text>
</comment>
<sequence length="730" mass="78625">MSLLRVAVPSPLHRLFDYLPPADLPAESVAGLAPGSRLRVPFGRRDVIGILVAVVDETEVPQDKLKPAKALLEDSPLIPPTMFALCQWAANYYLHPPGEVFPLALPTRLRGDRPLMPLGEPAWQLSTRGLGLADDALKRSPKQALAIEKLRREGPVSTAALSEAGISRAVLKSLADKQLIKTLNLAPKRVAPIGHQGLDLNTEQELAVVAITQALGEFSCSLLQGVTGSGKTEVYLQGIAACLERGQQALVLIPEIGLTPQTLKRFQLRFNATIVSLHSGLADQEREKAWSLAREGLAHIVIGTRSAVFTPLANCGLVVVDEEHDSSYKQQDGFRYSARDVAIKRAQLEECPVVLGSATPSLESLHNAASGRYHQLVLSQRAGGANLPALQAIDVRGQSLRGGLSPPLEQAVGQALAAGGQVLLFLNRRGYAPTLQCHDCGWIAQCTACESRMTVHRRQRRLRCHHCGAAAALPQQCPSCKSRTLLTNGLGTEQAEETLAAQFPNTPIYRVDSDSMANAGAMQALLDTVASGEPCILVGTQMLSKGHHFPRVTLVGVIDADALLFSADFRGEERMAQMITQVAGRAGRSDDPGRVLLQTHHPDHPMLSALMTQNYAEQAKQLLEMRSENGLPPLGYLFMLRCDSADGAAAEQFLHSVRRAAGNPQGITLIGPLPSALPRRAGKFRFQLMVLANSRASLRQIALALVASAESQPRAGDLRWSIDVDATEVT</sequence>
<dbReference type="AlphaFoldDB" id="A0A918XIS2"/>
<keyword evidence="6 12" id="KW-0347">Helicase</keyword>
<dbReference type="InterPro" id="IPR014001">
    <property type="entry name" value="Helicase_ATP-bd"/>
</dbReference>
<dbReference type="GO" id="GO:0006302">
    <property type="term" value="P:double-strand break repair"/>
    <property type="evidence" value="ECO:0007669"/>
    <property type="project" value="InterPro"/>
</dbReference>
<evidence type="ECO:0000256" key="12">
    <source>
        <dbReference type="HAMAP-Rule" id="MF_00983"/>
    </source>
</evidence>
<accession>A0A918XIS2</accession>
<dbReference type="InterPro" id="IPR041236">
    <property type="entry name" value="PriA_C"/>
</dbReference>
<feature type="binding site" evidence="12">
    <location>
        <position position="464"/>
    </location>
    <ligand>
        <name>Zn(2+)</name>
        <dbReference type="ChEBI" id="CHEBI:29105"/>
        <label>2</label>
    </ligand>
</feature>
<dbReference type="EMBL" id="BMYM01000002">
    <property type="protein sequence ID" value="GHD33984.1"/>
    <property type="molecule type" value="Genomic_DNA"/>
</dbReference>
<keyword evidence="7 12" id="KW-0862">Zinc</keyword>
<dbReference type="GO" id="GO:0008270">
    <property type="term" value="F:zinc ion binding"/>
    <property type="evidence" value="ECO:0007669"/>
    <property type="project" value="UniProtKB-UniRule"/>
</dbReference>
<reference evidence="15" key="1">
    <citation type="journal article" date="2014" name="Int. J. Syst. Evol. Microbiol.">
        <title>Complete genome sequence of Corynebacterium casei LMG S-19264T (=DSM 44701T), isolated from a smear-ripened cheese.</title>
        <authorList>
            <consortium name="US DOE Joint Genome Institute (JGI-PGF)"/>
            <person name="Walter F."/>
            <person name="Albersmeier A."/>
            <person name="Kalinowski J."/>
            <person name="Ruckert C."/>
        </authorList>
    </citation>
    <scope>NUCLEOTIDE SEQUENCE</scope>
    <source>
        <strain evidence="15">KCTC 23430</strain>
    </source>
</reference>
<evidence type="ECO:0000256" key="10">
    <source>
        <dbReference type="ARBA" id="ARBA00023235"/>
    </source>
</evidence>
<evidence type="ECO:0000256" key="6">
    <source>
        <dbReference type="ARBA" id="ARBA00022806"/>
    </source>
</evidence>
<evidence type="ECO:0000256" key="4">
    <source>
        <dbReference type="ARBA" id="ARBA00022741"/>
    </source>
</evidence>
<comment type="caution">
    <text evidence="15">The sequence shown here is derived from an EMBL/GenBank/DDBJ whole genome shotgun (WGS) entry which is preliminary data.</text>
</comment>
<evidence type="ECO:0000256" key="7">
    <source>
        <dbReference type="ARBA" id="ARBA00022833"/>
    </source>
</evidence>
<feature type="binding site" evidence="12">
    <location>
        <position position="477"/>
    </location>
    <ligand>
        <name>Zn(2+)</name>
        <dbReference type="ChEBI" id="CHEBI:29105"/>
        <label>1</label>
    </ligand>
</feature>
<keyword evidence="16" id="KW-1185">Reference proteome</keyword>
<dbReference type="Pfam" id="PF18074">
    <property type="entry name" value="PriA_C"/>
    <property type="match status" value="1"/>
</dbReference>
<dbReference type="Proteomes" id="UP000644693">
    <property type="component" value="Unassembled WGS sequence"/>
</dbReference>
<evidence type="ECO:0000313" key="15">
    <source>
        <dbReference type="EMBL" id="GHD33984.1"/>
    </source>
</evidence>
<comment type="cofactor">
    <cofactor evidence="12">
        <name>Zn(2+)</name>
        <dbReference type="ChEBI" id="CHEBI:29105"/>
    </cofactor>
    <text evidence="12">Binds 2 zinc ions per subunit.</text>
</comment>
<dbReference type="PANTHER" id="PTHR30580">
    <property type="entry name" value="PRIMOSOMAL PROTEIN N"/>
    <property type="match status" value="1"/>
</dbReference>
<keyword evidence="3 12" id="KW-0479">Metal-binding</keyword>
<dbReference type="GO" id="GO:0016787">
    <property type="term" value="F:hydrolase activity"/>
    <property type="evidence" value="ECO:0007669"/>
    <property type="project" value="UniProtKB-KW"/>
</dbReference>
<dbReference type="InterPro" id="IPR005259">
    <property type="entry name" value="PriA"/>
</dbReference>
<feature type="binding site" evidence="12">
    <location>
        <position position="437"/>
    </location>
    <ligand>
        <name>Zn(2+)</name>
        <dbReference type="ChEBI" id="CHEBI:29105"/>
        <label>1</label>
    </ligand>
</feature>
<organism evidence="15 16">
    <name type="scientific">Parahalioglobus pacificus</name>
    <dbReference type="NCBI Taxonomy" id="930806"/>
    <lineage>
        <taxon>Bacteria</taxon>
        <taxon>Pseudomonadati</taxon>
        <taxon>Pseudomonadota</taxon>
        <taxon>Gammaproteobacteria</taxon>
        <taxon>Cellvibrionales</taxon>
        <taxon>Halieaceae</taxon>
        <taxon>Parahalioglobus</taxon>
    </lineage>
</organism>
<dbReference type="PROSITE" id="PS51194">
    <property type="entry name" value="HELICASE_CTER"/>
    <property type="match status" value="1"/>
</dbReference>
<evidence type="ECO:0000256" key="3">
    <source>
        <dbReference type="ARBA" id="ARBA00022723"/>
    </source>
</evidence>
<dbReference type="Gene3D" id="3.40.50.300">
    <property type="entry name" value="P-loop containing nucleotide triphosphate hydrolases"/>
    <property type="match status" value="2"/>
</dbReference>
<dbReference type="CDD" id="cd17929">
    <property type="entry name" value="DEXHc_priA"/>
    <property type="match status" value="1"/>
</dbReference>
<keyword evidence="4 12" id="KW-0547">Nucleotide-binding</keyword>
<feature type="binding site" evidence="12">
    <location>
        <position position="440"/>
    </location>
    <ligand>
        <name>Zn(2+)</name>
        <dbReference type="ChEBI" id="CHEBI:29105"/>
        <label>1</label>
    </ligand>
</feature>
<dbReference type="InterPro" id="IPR042115">
    <property type="entry name" value="PriA_3primeBD_sf"/>
</dbReference>
<dbReference type="Gene3D" id="3.40.1440.60">
    <property type="entry name" value="PriA, 3(prime) DNA-binding domain"/>
    <property type="match status" value="1"/>
</dbReference>
<dbReference type="RefSeq" id="WP_189477579.1">
    <property type="nucleotide sequence ID" value="NZ_BMYM01000002.1"/>
</dbReference>
<dbReference type="Pfam" id="PF21213">
    <property type="entry name" value="WHD_PriA"/>
    <property type="match status" value="1"/>
</dbReference>
<keyword evidence="5 12" id="KW-0378">Hydrolase</keyword>
<dbReference type="GO" id="GO:0003677">
    <property type="term" value="F:DNA binding"/>
    <property type="evidence" value="ECO:0007669"/>
    <property type="project" value="UniProtKB-UniRule"/>
</dbReference>
<evidence type="ECO:0000259" key="14">
    <source>
        <dbReference type="PROSITE" id="PS51194"/>
    </source>
</evidence>
<dbReference type="PROSITE" id="PS51192">
    <property type="entry name" value="HELICASE_ATP_BIND_1"/>
    <property type="match status" value="1"/>
</dbReference>
<feature type="binding site" evidence="12">
    <location>
        <position position="480"/>
    </location>
    <ligand>
        <name>Zn(2+)</name>
        <dbReference type="ChEBI" id="CHEBI:29105"/>
        <label>1</label>
    </ligand>
</feature>
<evidence type="ECO:0000313" key="16">
    <source>
        <dbReference type="Proteomes" id="UP000644693"/>
    </source>
</evidence>
<dbReference type="FunFam" id="3.40.1440.60:FF:000001">
    <property type="entry name" value="Primosomal protein N"/>
    <property type="match status" value="1"/>
</dbReference>
<keyword evidence="9 12" id="KW-0238">DNA-binding</keyword>
<dbReference type="EC" id="5.6.2.4" evidence="12"/>
<keyword evidence="1 12" id="KW-0639">Primosome</keyword>
<keyword evidence="10 12" id="KW-0413">Isomerase</keyword>
<dbReference type="NCBIfam" id="TIGR00595">
    <property type="entry name" value="priA"/>
    <property type="match status" value="1"/>
</dbReference>
<evidence type="ECO:0000256" key="2">
    <source>
        <dbReference type="ARBA" id="ARBA00022705"/>
    </source>
</evidence>
<evidence type="ECO:0000256" key="9">
    <source>
        <dbReference type="ARBA" id="ARBA00023125"/>
    </source>
</evidence>
<reference evidence="15" key="2">
    <citation type="submission" date="2020-09" db="EMBL/GenBank/DDBJ databases">
        <authorList>
            <person name="Sun Q."/>
            <person name="Kim S."/>
        </authorList>
    </citation>
    <scope>NUCLEOTIDE SEQUENCE</scope>
    <source>
        <strain evidence="15">KCTC 23430</strain>
    </source>
</reference>
<feature type="domain" description="Helicase ATP-binding" evidence="13">
    <location>
        <begin position="212"/>
        <end position="378"/>
    </location>
</feature>
<feature type="domain" description="Helicase C-terminal" evidence="14">
    <location>
        <begin position="472"/>
        <end position="631"/>
    </location>
</feature>
<dbReference type="GO" id="GO:1990077">
    <property type="term" value="C:primosome complex"/>
    <property type="evidence" value="ECO:0007669"/>
    <property type="project" value="UniProtKB-UniRule"/>
</dbReference>
<evidence type="ECO:0000259" key="13">
    <source>
        <dbReference type="PROSITE" id="PS51192"/>
    </source>
</evidence>
<dbReference type="SUPFAM" id="SSF52540">
    <property type="entry name" value="P-loop containing nucleoside triphosphate hydrolases"/>
    <property type="match status" value="2"/>
</dbReference>
<feature type="binding site" evidence="12">
    <location>
        <position position="446"/>
    </location>
    <ligand>
        <name>Zn(2+)</name>
        <dbReference type="ChEBI" id="CHEBI:29105"/>
        <label>2</label>
    </ligand>
</feature>
<feature type="binding site" evidence="12">
    <location>
        <position position="467"/>
    </location>
    <ligand>
        <name>Zn(2+)</name>
        <dbReference type="ChEBI" id="CHEBI:29105"/>
        <label>2</label>
    </ligand>
</feature>
<dbReference type="InterPro" id="IPR041222">
    <property type="entry name" value="PriA_3primeBD"/>
</dbReference>
<dbReference type="HAMAP" id="MF_00983">
    <property type="entry name" value="PriA"/>
    <property type="match status" value="1"/>
</dbReference>
<dbReference type="InterPro" id="IPR027417">
    <property type="entry name" value="P-loop_NTPase"/>
</dbReference>
<dbReference type="CDD" id="cd18804">
    <property type="entry name" value="SF2_C_priA"/>
    <property type="match status" value="1"/>
</dbReference>
<comment type="similarity">
    <text evidence="12">Belongs to the helicase family. PriA subfamily.</text>
</comment>
<dbReference type="InterPro" id="IPR048949">
    <property type="entry name" value="WHD_PriA"/>
</dbReference>
<evidence type="ECO:0000256" key="1">
    <source>
        <dbReference type="ARBA" id="ARBA00022515"/>
    </source>
</evidence>
<dbReference type="Pfam" id="PF18319">
    <property type="entry name" value="Zn_ribbon_PriA"/>
    <property type="match status" value="1"/>
</dbReference>
<dbReference type="SMART" id="SM00487">
    <property type="entry name" value="DEXDc"/>
    <property type="match status" value="1"/>
</dbReference>
<evidence type="ECO:0000256" key="11">
    <source>
        <dbReference type="ARBA" id="ARBA00048988"/>
    </source>
</evidence>
<dbReference type="FunFam" id="3.40.50.300:FF:000489">
    <property type="entry name" value="Primosome assembly protein PriA"/>
    <property type="match status" value="1"/>
</dbReference>
<comment type="catalytic activity">
    <reaction evidence="12">
        <text>Couples ATP hydrolysis with the unwinding of duplex DNA by translocating in the 3'-5' direction.</text>
        <dbReference type="EC" id="5.6.2.4"/>
    </reaction>
</comment>
<comment type="catalytic activity">
    <reaction evidence="11 12">
        <text>ATP + H2O = ADP + phosphate + H(+)</text>
        <dbReference type="Rhea" id="RHEA:13065"/>
        <dbReference type="ChEBI" id="CHEBI:15377"/>
        <dbReference type="ChEBI" id="CHEBI:15378"/>
        <dbReference type="ChEBI" id="CHEBI:30616"/>
        <dbReference type="ChEBI" id="CHEBI:43474"/>
        <dbReference type="ChEBI" id="CHEBI:456216"/>
        <dbReference type="EC" id="5.6.2.4"/>
    </reaction>
</comment>
<dbReference type="GO" id="GO:0006269">
    <property type="term" value="P:DNA replication, synthesis of primer"/>
    <property type="evidence" value="ECO:0007669"/>
    <property type="project" value="UniProtKB-KW"/>
</dbReference>
<protein>
    <recommendedName>
        <fullName evidence="12">Replication restart protein PriA</fullName>
    </recommendedName>
    <alternativeName>
        <fullName evidence="12">ATP-dependent DNA helicase PriA</fullName>
        <ecNumber evidence="12">5.6.2.4</ecNumber>
    </alternativeName>
    <alternativeName>
        <fullName evidence="12">DNA 3'-5' helicase PriA</fullName>
    </alternativeName>
</protein>
<dbReference type="PANTHER" id="PTHR30580:SF0">
    <property type="entry name" value="PRIMOSOMAL PROTEIN N"/>
    <property type="match status" value="1"/>
</dbReference>
<comment type="subunit">
    <text evidence="12">Component of the replication restart primosome.</text>
</comment>
<evidence type="ECO:0000256" key="8">
    <source>
        <dbReference type="ARBA" id="ARBA00022840"/>
    </source>
</evidence>
<dbReference type="InterPro" id="IPR011545">
    <property type="entry name" value="DEAD/DEAH_box_helicase_dom"/>
</dbReference>
<keyword evidence="2 12" id="KW-0235">DNA replication</keyword>
<gene>
    <name evidence="12 15" type="primary">priA</name>
    <name evidence="15" type="ORF">GCM10007053_19120</name>
</gene>
<dbReference type="GO" id="GO:0006310">
    <property type="term" value="P:DNA recombination"/>
    <property type="evidence" value="ECO:0007669"/>
    <property type="project" value="InterPro"/>
</dbReference>
<evidence type="ECO:0000256" key="5">
    <source>
        <dbReference type="ARBA" id="ARBA00022801"/>
    </source>
</evidence>
<dbReference type="SMART" id="SM00490">
    <property type="entry name" value="HELICc"/>
    <property type="match status" value="1"/>
</dbReference>
<feature type="binding site" evidence="12">
    <location>
        <position position="449"/>
    </location>
    <ligand>
        <name>Zn(2+)</name>
        <dbReference type="ChEBI" id="CHEBI:29105"/>
        <label>2</label>
    </ligand>
</feature>